<dbReference type="EMBL" id="NTGA01000019">
    <property type="protein sequence ID" value="PAY22908.1"/>
    <property type="molecule type" value="Genomic_DNA"/>
</dbReference>
<dbReference type="OrthoDB" id="9774448at2"/>
<keyword evidence="1" id="KW-1133">Transmembrane helix</keyword>
<comment type="caution">
    <text evidence="2">The sequence shown here is derived from an EMBL/GenBank/DDBJ whole genome shotgun (WGS) entry which is preliminary data.</text>
</comment>
<dbReference type="Proteomes" id="UP000218810">
    <property type="component" value="Unassembled WGS sequence"/>
</dbReference>
<keyword evidence="3" id="KW-1185">Reference proteome</keyword>
<feature type="transmembrane region" description="Helical" evidence="1">
    <location>
        <begin position="20"/>
        <end position="44"/>
    </location>
</feature>
<keyword evidence="1" id="KW-0472">Membrane</keyword>
<evidence type="ECO:0000313" key="2">
    <source>
        <dbReference type="EMBL" id="PAY22908.1"/>
    </source>
</evidence>
<reference evidence="3" key="1">
    <citation type="submission" date="2017-09" db="EMBL/GenBank/DDBJ databases">
        <authorList>
            <person name="Zhang Y."/>
            <person name="Huang X."/>
            <person name="Liu J."/>
            <person name="Lu L."/>
            <person name="Peng K."/>
        </authorList>
    </citation>
    <scope>NUCLEOTIDE SEQUENCE [LARGE SCALE GENOMIC DNA]</scope>
    <source>
        <strain evidence="3">S-XJ-1</strain>
    </source>
</reference>
<evidence type="ECO:0000313" key="3">
    <source>
        <dbReference type="Proteomes" id="UP000218810"/>
    </source>
</evidence>
<dbReference type="RefSeq" id="WP_095718535.1">
    <property type="nucleotide sequence ID" value="NZ_NTGA01000019.1"/>
</dbReference>
<dbReference type="AlphaFoldDB" id="A0A2A2WNY4"/>
<accession>A0A2A2WNY4</accession>
<name>A0A2A2WNY4_9ACTN</name>
<proteinExistence type="predicted"/>
<keyword evidence="1" id="KW-0812">Transmembrane</keyword>
<organism evidence="2 3">
    <name type="scientific">Dietzia natronolimnaea</name>
    <dbReference type="NCBI Taxonomy" id="161920"/>
    <lineage>
        <taxon>Bacteria</taxon>
        <taxon>Bacillati</taxon>
        <taxon>Actinomycetota</taxon>
        <taxon>Actinomycetes</taxon>
        <taxon>Mycobacteriales</taxon>
        <taxon>Dietziaceae</taxon>
        <taxon>Dietzia</taxon>
    </lineage>
</organism>
<sequence>MAEQTTHTPSTRTRRPVAPWAGVRLVVVVTYLFLLVGWPLLMIVQRTFFDGSNHLVSGRSARREVVAGSSFSGLTWATELNGRSGGDRSHGRFPSSEGGR</sequence>
<protein>
    <submittedName>
        <fullName evidence="2">Uncharacterized protein</fullName>
    </submittedName>
</protein>
<gene>
    <name evidence="2" type="ORF">CEY15_11315</name>
</gene>
<evidence type="ECO:0000256" key="1">
    <source>
        <dbReference type="SAM" id="Phobius"/>
    </source>
</evidence>